<keyword evidence="8" id="KW-0520">NAD</keyword>
<dbReference type="Gene3D" id="3.90.79.20">
    <property type="match status" value="1"/>
</dbReference>
<keyword evidence="5" id="KW-0479">Metal-binding</keyword>
<comment type="cofactor">
    <cofactor evidence="2">
        <name>Zn(2+)</name>
        <dbReference type="ChEBI" id="CHEBI:29105"/>
    </cofactor>
</comment>
<dbReference type="InterPro" id="IPR050241">
    <property type="entry name" value="NAD-cap_RNA_hydrolase_NudC"/>
</dbReference>
<dbReference type="GO" id="GO:0035529">
    <property type="term" value="F:NADH pyrophosphatase activity"/>
    <property type="evidence" value="ECO:0007669"/>
    <property type="project" value="TreeGrafter"/>
</dbReference>
<evidence type="ECO:0000313" key="11">
    <source>
        <dbReference type="EMBL" id="TPX31075.1"/>
    </source>
</evidence>
<name>A0A507C0G7_9FUNG</name>
<keyword evidence="6" id="KW-0378">Hydrolase</keyword>
<comment type="cofactor">
    <cofactor evidence="1">
        <name>Mg(2+)</name>
        <dbReference type="ChEBI" id="CHEBI:18420"/>
    </cofactor>
</comment>
<organism evidence="11 12">
    <name type="scientific">Synchytrium microbalum</name>
    <dbReference type="NCBI Taxonomy" id="1806994"/>
    <lineage>
        <taxon>Eukaryota</taxon>
        <taxon>Fungi</taxon>
        <taxon>Fungi incertae sedis</taxon>
        <taxon>Chytridiomycota</taxon>
        <taxon>Chytridiomycota incertae sedis</taxon>
        <taxon>Chytridiomycetes</taxon>
        <taxon>Synchytriales</taxon>
        <taxon>Synchytriaceae</taxon>
        <taxon>Synchytrium</taxon>
    </lineage>
</organism>
<dbReference type="PROSITE" id="PS51462">
    <property type="entry name" value="NUDIX"/>
    <property type="match status" value="1"/>
</dbReference>
<dbReference type="STRING" id="1806994.A0A507C0G7"/>
<evidence type="ECO:0000256" key="5">
    <source>
        <dbReference type="ARBA" id="ARBA00022723"/>
    </source>
</evidence>
<comment type="similarity">
    <text evidence="3">Belongs to the Nudix hydrolase family. NudC subfamily.</text>
</comment>
<dbReference type="InterPro" id="IPR015376">
    <property type="entry name" value="Znr_NADH_PPase"/>
</dbReference>
<keyword evidence="7" id="KW-0460">Magnesium</keyword>
<evidence type="ECO:0000256" key="9">
    <source>
        <dbReference type="ARBA" id="ARBA00023679"/>
    </source>
</evidence>
<dbReference type="RefSeq" id="XP_031022592.1">
    <property type="nucleotide sequence ID" value="XM_031171454.1"/>
</dbReference>
<dbReference type="InterPro" id="IPR020084">
    <property type="entry name" value="NUDIX_hydrolase_CS"/>
</dbReference>
<dbReference type="NCBIfam" id="NF001299">
    <property type="entry name" value="PRK00241.1"/>
    <property type="match status" value="1"/>
</dbReference>
<dbReference type="GO" id="GO:0005829">
    <property type="term" value="C:cytosol"/>
    <property type="evidence" value="ECO:0007669"/>
    <property type="project" value="TreeGrafter"/>
</dbReference>
<dbReference type="CDD" id="cd03429">
    <property type="entry name" value="NUDIX_NADH_pyrophosphatase_Nudt13"/>
    <property type="match status" value="1"/>
</dbReference>
<dbReference type="Pfam" id="PF00293">
    <property type="entry name" value="NUDIX"/>
    <property type="match status" value="1"/>
</dbReference>
<dbReference type="Gene3D" id="3.90.79.10">
    <property type="entry name" value="Nucleoside Triphosphate Pyrophosphohydrolase"/>
    <property type="match status" value="1"/>
</dbReference>
<dbReference type="EMBL" id="QEAO01000051">
    <property type="protein sequence ID" value="TPX31075.1"/>
    <property type="molecule type" value="Genomic_DNA"/>
</dbReference>
<dbReference type="PANTHER" id="PTHR42904">
    <property type="entry name" value="NUDIX HYDROLASE, NUDC SUBFAMILY"/>
    <property type="match status" value="1"/>
</dbReference>
<evidence type="ECO:0000256" key="2">
    <source>
        <dbReference type="ARBA" id="ARBA00001947"/>
    </source>
</evidence>
<reference evidence="11 12" key="1">
    <citation type="journal article" date="2019" name="Sci. Rep.">
        <title>Comparative genomics of chytrid fungi reveal insights into the obligate biotrophic and pathogenic lifestyle of Synchytrium endobioticum.</title>
        <authorList>
            <person name="van de Vossenberg B.T.L.H."/>
            <person name="Warris S."/>
            <person name="Nguyen H.D.T."/>
            <person name="van Gent-Pelzer M.P.E."/>
            <person name="Joly D.L."/>
            <person name="van de Geest H.C."/>
            <person name="Bonants P.J.M."/>
            <person name="Smith D.S."/>
            <person name="Levesque C.A."/>
            <person name="van der Lee T.A.J."/>
        </authorList>
    </citation>
    <scope>NUCLEOTIDE SEQUENCE [LARGE SCALE GENOMIC DNA]</scope>
    <source>
        <strain evidence="11 12">JEL517</strain>
    </source>
</reference>
<dbReference type="InterPro" id="IPR015797">
    <property type="entry name" value="NUDIX_hydrolase-like_dom_sf"/>
</dbReference>
<dbReference type="FunFam" id="3.90.79.10:FF:000040">
    <property type="entry name" value="Nudix hydrolase 19, chloroplastic"/>
    <property type="match status" value="1"/>
</dbReference>
<dbReference type="GO" id="GO:0005777">
    <property type="term" value="C:peroxisome"/>
    <property type="evidence" value="ECO:0007669"/>
    <property type="project" value="TreeGrafter"/>
</dbReference>
<evidence type="ECO:0000256" key="8">
    <source>
        <dbReference type="ARBA" id="ARBA00023027"/>
    </source>
</evidence>
<keyword evidence="12" id="KW-1185">Reference proteome</keyword>
<dbReference type="EC" id="3.6.1.22" evidence="4"/>
<protein>
    <recommendedName>
        <fullName evidence="4">NAD(+) diphosphatase</fullName>
        <ecNumber evidence="4">3.6.1.22</ecNumber>
    </recommendedName>
</protein>
<proteinExistence type="inferred from homology"/>
<evidence type="ECO:0000313" key="12">
    <source>
        <dbReference type="Proteomes" id="UP000319731"/>
    </source>
</evidence>
<dbReference type="Pfam" id="PF09296">
    <property type="entry name" value="NUDIX-like"/>
    <property type="match status" value="1"/>
</dbReference>
<accession>A0A507C0G7</accession>
<dbReference type="GeneID" id="42006751"/>
<dbReference type="InterPro" id="IPR000086">
    <property type="entry name" value="NUDIX_hydrolase_dom"/>
</dbReference>
<sequence length="358" mass="40018">MTGHHSLDPHNFGNFYSGNNLNRKSVVRTDKAELAKLKANERTRYLAHQKLHVLYVDPAAETAELAYLSYQDILAAIGEDGTVSDDSWTSMQPVLMGVDESDENRVYWAIDVTSNDKMLQYIETKGLGKFSDARPTSFKLGPLQASYVAQARALLDWNLRHPFCPMCGSKTTSEEAGYKRKCPNASCLSNGRGVQNFQYPRTDPVIIVCIVSSDGKRCVLGRQKVWPAKMYSCIAGFLEAGESLEEGVRREAWEETNVKVGKVIYHSSQPWPFPNSLMIGCVAMALTDSIHLEDKELDDAQWFTREEVLESLNASQTIDVRTEGAPESEKPAPKFWMPPGYAIANQIVAAWARQEITL</sequence>
<evidence type="ECO:0000256" key="1">
    <source>
        <dbReference type="ARBA" id="ARBA00001946"/>
    </source>
</evidence>
<gene>
    <name evidence="11" type="primary">NPY1</name>
    <name evidence="11" type="ORF">SmJEL517_g05528</name>
</gene>
<dbReference type="GO" id="GO:0019677">
    <property type="term" value="P:NAD+ catabolic process"/>
    <property type="evidence" value="ECO:0007669"/>
    <property type="project" value="TreeGrafter"/>
</dbReference>
<evidence type="ECO:0000259" key="10">
    <source>
        <dbReference type="PROSITE" id="PS51462"/>
    </source>
</evidence>
<dbReference type="AlphaFoldDB" id="A0A507C0G7"/>
<dbReference type="InterPro" id="IPR049734">
    <property type="entry name" value="NudC-like_C"/>
</dbReference>
<evidence type="ECO:0000256" key="4">
    <source>
        <dbReference type="ARBA" id="ARBA00012381"/>
    </source>
</evidence>
<dbReference type="PROSITE" id="PS00893">
    <property type="entry name" value="NUDIX_BOX"/>
    <property type="match status" value="1"/>
</dbReference>
<comment type="caution">
    <text evidence="11">The sequence shown here is derived from an EMBL/GenBank/DDBJ whole genome shotgun (WGS) entry which is preliminary data.</text>
</comment>
<feature type="domain" description="Nudix hydrolase" evidence="10">
    <location>
        <begin position="200"/>
        <end position="326"/>
    </location>
</feature>
<dbReference type="GO" id="GO:0046872">
    <property type="term" value="F:metal ion binding"/>
    <property type="evidence" value="ECO:0007669"/>
    <property type="project" value="UniProtKB-KW"/>
</dbReference>
<dbReference type="Proteomes" id="UP000319731">
    <property type="component" value="Unassembled WGS sequence"/>
</dbReference>
<dbReference type="PANTHER" id="PTHR42904:SF6">
    <property type="entry name" value="NAD-CAPPED RNA HYDROLASE NUDT12"/>
    <property type="match status" value="1"/>
</dbReference>
<dbReference type="OrthoDB" id="10249612at2759"/>
<dbReference type="GO" id="GO:0006742">
    <property type="term" value="P:NADP+ catabolic process"/>
    <property type="evidence" value="ECO:0007669"/>
    <property type="project" value="TreeGrafter"/>
</dbReference>
<evidence type="ECO:0000256" key="7">
    <source>
        <dbReference type="ARBA" id="ARBA00022842"/>
    </source>
</evidence>
<evidence type="ECO:0000256" key="6">
    <source>
        <dbReference type="ARBA" id="ARBA00022801"/>
    </source>
</evidence>
<dbReference type="InterPro" id="IPR015375">
    <property type="entry name" value="NADH_PPase-like_N"/>
</dbReference>
<dbReference type="SUPFAM" id="SSF55811">
    <property type="entry name" value="Nudix"/>
    <property type="match status" value="1"/>
</dbReference>
<evidence type="ECO:0000256" key="3">
    <source>
        <dbReference type="ARBA" id="ARBA00009595"/>
    </source>
</evidence>
<dbReference type="Pfam" id="PF09297">
    <property type="entry name" value="Zn_ribbon_NUD"/>
    <property type="match status" value="1"/>
</dbReference>
<comment type="catalytic activity">
    <reaction evidence="9">
        <text>a 5'-end NAD(+)-phospho-ribonucleoside in mRNA + H2O = a 5'-end phospho-adenosine-phospho-ribonucleoside in mRNA + beta-nicotinamide D-ribonucleotide + 2 H(+)</text>
        <dbReference type="Rhea" id="RHEA:60876"/>
        <dbReference type="Rhea" id="RHEA-COMP:15698"/>
        <dbReference type="Rhea" id="RHEA-COMP:15719"/>
        <dbReference type="ChEBI" id="CHEBI:14649"/>
        <dbReference type="ChEBI" id="CHEBI:15377"/>
        <dbReference type="ChEBI" id="CHEBI:15378"/>
        <dbReference type="ChEBI" id="CHEBI:144029"/>
        <dbReference type="ChEBI" id="CHEBI:144051"/>
    </reaction>
    <physiologicalReaction direction="left-to-right" evidence="9">
        <dbReference type="Rhea" id="RHEA:60877"/>
    </physiologicalReaction>
</comment>